<dbReference type="Proteomes" id="UP000012166">
    <property type="component" value="Unassembled WGS sequence"/>
</dbReference>
<evidence type="ECO:0000313" key="1">
    <source>
        <dbReference type="EMBL" id="EMN17510.1"/>
    </source>
</evidence>
<proteinExistence type="predicted"/>
<sequence>MQSFPMGRSAGARLFHGGLSEKIEVIVGIKNVMLQVQRARFSN</sequence>
<dbReference type="EMBL" id="AHMS02000023">
    <property type="protein sequence ID" value="EMN17510.1"/>
    <property type="molecule type" value="Genomic_DNA"/>
</dbReference>
<name>A0ABC9SI77_LEPBO</name>
<dbReference type="AlphaFoldDB" id="A0ABC9SI77"/>
<reference evidence="1 2" key="1">
    <citation type="submission" date="2013-01" db="EMBL/GenBank/DDBJ databases">
        <authorList>
            <person name="Harkins D.M."/>
            <person name="Durkin A.S."/>
            <person name="Brinkac L.M."/>
            <person name="Haft D.H."/>
            <person name="Selengut J.D."/>
            <person name="Sanka R."/>
            <person name="DePew J."/>
            <person name="Purushe J."/>
            <person name="Hartskeerl R.A."/>
            <person name="Ahmed A."/>
            <person name="van der Linden H."/>
            <person name="Goris M.G.A."/>
            <person name="Vinetz J.M."/>
            <person name="Sutton G.G."/>
            <person name="Nierman W.C."/>
            <person name="Fouts D.E."/>
        </authorList>
    </citation>
    <scope>NUCLEOTIDE SEQUENCE [LARGE SCALE GENOMIC DNA]</scope>
    <source>
        <strain evidence="1 2">Brem 328</strain>
    </source>
</reference>
<organism evidence="1 2">
    <name type="scientific">Leptospira borgpetersenii str. Brem 328</name>
    <dbReference type="NCBI Taxonomy" id="1049780"/>
    <lineage>
        <taxon>Bacteria</taxon>
        <taxon>Pseudomonadati</taxon>
        <taxon>Spirochaetota</taxon>
        <taxon>Spirochaetia</taxon>
        <taxon>Leptospirales</taxon>
        <taxon>Leptospiraceae</taxon>
        <taxon>Leptospira</taxon>
    </lineage>
</organism>
<comment type="caution">
    <text evidence="1">The sequence shown here is derived from an EMBL/GenBank/DDBJ whole genome shotgun (WGS) entry which is preliminary data.</text>
</comment>
<evidence type="ECO:0000313" key="2">
    <source>
        <dbReference type="Proteomes" id="UP000012166"/>
    </source>
</evidence>
<accession>A0ABC9SI77</accession>
<dbReference type="RefSeq" id="WP_002725822.1">
    <property type="nucleotide sequence ID" value="NZ_AHMS02000023.1"/>
</dbReference>
<gene>
    <name evidence="1" type="ORF">LEP1GSC056_3130</name>
</gene>
<protein>
    <submittedName>
        <fullName evidence="1">Uncharacterized protein</fullName>
    </submittedName>
</protein>